<dbReference type="EMBL" id="PPPD01000001">
    <property type="protein sequence ID" value="PNY82698.1"/>
    <property type="molecule type" value="Genomic_DNA"/>
</dbReference>
<evidence type="ECO:0000259" key="6">
    <source>
        <dbReference type="Pfam" id="PF21981"/>
    </source>
</evidence>
<dbReference type="Pfam" id="PF21981">
    <property type="entry name" value="RecX_HTH3"/>
    <property type="match status" value="1"/>
</dbReference>
<evidence type="ECO:0000256" key="4">
    <source>
        <dbReference type="ARBA" id="ARBA00022490"/>
    </source>
</evidence>
<gene>
    <name evidence="5 7" type="primary">recX</name>
    <name evidence="7" type="ORF">CVO96_16255</name>
</gene>
<proteinExistence type="inferred from homology"/>
<comment type="caution">
    <text evidence="7">The sequence shown here is derived from an EMBL/GenBank/DDBJ whole genome shotgun (WGS) entry which is preliminary data.</text>
</comment>
<evidence type="ECO:0000313" key="7">
    <source>
        <dbReference type="EMBL" id="PNY82698.1"/>
    </source>
</evidence>
<protein>
    <recommendedName>
        <fullName evidence="3 5">Regulatory protein RecX</fullName>
    </recommendedName>
</protein>
<dbReference type="InterPro" id="IPR003783">
    <property type="entry name" value="Regulatory_RecX"/>
</dbReference>
<dbReference type="PANTHER" id="PTHR33602:SF1">
    <property type="entry name" value="REGULATORY PROTEIN RECX FAMILY PROTEIN"/>
    <property type="match status" value="1"/>
</dbReference>
<evidence type="ECO:0000256" key="3">
    <source>
        <dbReference type="ARBA" id="ARBA00018111"/>
    </source>
</evidence>
<dbReference type="GO" id="GO:0006282">
    <property type="term" value="P:regulation of DNA repair"/>
    <property type="evidence" value="ECO:0007669"/>
    <property type="project" value="UniProtKB-UniRule"/>
</dbReference>
<accession>A0A2K3V1P3</accession>
<evidence type="ECO:0000256" key="2">
    <source>
        <dbReference type="ARBA" id="ARBA00009695"/>
    </source>
</evidence>
<keyword evidence="4 5" id="KW-0963">Cytoplasm</keyword>
<dbReference type="PANTHER" id="PTHR33602">
    <property type="entry name" value="REGULATORY PROTEIN RECX FAMILY PROTEIN"/>
    <property type="match status" value="1"/>
</dbReference>
<dbReference type="HAMAP" id="MF_01114">
    <property type="entry name" value="RecX"/>
    <property type="match status" value="1"/>
</dbReference>
<dbReference type="InterPro" id="IPR036388">
    <property type="entry name" value="WH-like_DNA-bd_sf"/>
</dbReference>
<evidence type="ECO:0000256" key="5">
    <source>
        <dbReference type="HAMAP-Rule" id="MF_01114"/>
    </source>
</evidence>
<dbReference type="Gene3D" id="1.10.10.10">
    <property type="entry name" value="Winged helix-like DNA-binding domain superfamily/Winged helix DNA-binding domain"/>
    <property type="match status" value="3"/>
</dbReference>
<dbReference type="AlphaFoldDB" id="A0A2K3V1P3"/>
<feature type="domain" description="RecX third three-helical" evidence="6">
    <location>
        <begin position="128"/>
        <end position="168"/>
    </location>
</feature>
<comment type="similarity">
    <text evidence="2 5">Belongs to the RecX family.</text>
</comment>
<evidence type="ECO:0000313" key="8">
    <source>
        <dbReference type="Proteomes" id="UP000236379"/>
    </source>
</evidence>
<comment type="subcellular location">
    <subcellularLocation>
        <location evidence="1 5">Cytoplasm</location>
    </subcellularLocation>
</comment>
<comment type="function">
    <text evidence="5">Modulates RecA activity.</text>
</comment>
<dbReference type="GO" id="GO:0005737">
    <property type="term" value="C:cytoplasm"/>
    <property type="evidence" value="ECO:0007669"/>
    <property type="project" value="UniProtKB-SubCell"/>
</dbReference>
<reference evidence="7 8" key="1">
    <citation type="submission" date="2018-01" db="EMBL/GenBank/DDBJ databases">
        <title>Deinococcus koreensis sp. nov., a radiation-resistant bacterium isolated from river water.</title>
        <authorList>
            <person name="Choi A."/>
        </authorList>
    </citation>
    <scope>NUCLEOTIDE SEQUENCE [LARGE SCALE GENOMIC DNA]</scope>
    <source>
        <strain evidence="7 8">SJW1-2</strain>
    </source>
</reference>
<organism evidence="7 8">
    <name type="scientific">Deinococcus koreensis</name>
    <dbReference type="NCBI Taxonomy" id="2054903"/>
    <lineage>
        <taxon>Bacteria</taxon>
        <taxon>Thermotogati</taxon>
        <taxon>Deinococcota</taxon>
        <taxon>Deinococci</taxon>
        <taxon>Deinococcales</taxon>
        <taxon>Deinococcaceae</taxon>
        <taxon>Deinococcus</taxon>
    </lineage>
</organism>
<sequence length="193" mass="21627">MCARWASGILRSVDDAAPKAPRRARTPQEERDALLAYAFRALGGRALTQAELRGKLEKRSPDEALVHEVLKRVQELGYQDDAHVARAEGARRSVGAFRVRQTLKRRGVDEELIQETVAARDPDEERLAARELLERRWASFARKRDPKASAYAFLARRGFPSPVIWSAIRELDAALLEGTEDGADEPGEPDDLE</sequence>
<keyword evidence="8" id="KW-1185">Reference proteome</keyword>
<dbReference type="Proteomes" id="UP000236379">
    <property type="component" value="Unassembled WGS sequence"/>
</dbReference>
<name>A0A2K3V1P3_9DEIO</name>
<evidence type="ECO:0000256" key="1">
    <source>
        <dbReference type="ARBA" id="ARBA00004496"/>
    </source>
</evidence>
<dbReference type="InterPro" id="IPR053925">
    <property type="entry name" value="RecX_HTH_3rd"/>
</dbReference>
<dbReference type="OrthoDB" id="68219at2"/>